<gene>
    <name evidence="1" type="ORF">BOTBODRAFT_173458</name>
</gene>
<protein>
    <recommendedName>
        <fullName evidence="3">Reverse transcriptase domain-containing protein</fullName>
    </recommendedName>
</protein>
<dbReference type="STRING" id="930990.A0A067MJQ2"/>
<dbReference type="HOGENOM" id="CLU_1712957_0_0_1"/>
<reference evidence="2" key="1">
    <citation type="journal article" date="2014" name="Proc. Natl. Acad. Sci. U.S.A.">
        <title>Extensive sampling of basidiomycete genomes demonstrates inadequacy of the white-rot/brown-rot paradigm for wood decay fungi.</title>
        <authorList>
            <person name="Riley R."/>
            <person name="Salamov A.A."/>
            <person name="Brown D.W."/>
            <person name="Nagy L.G."/>
            <person name="Floudas D."/>
            <person name="Held B.W."/>
            <person name="Levasseur A."/>
            <person name="Lombard V."/>
            <person name="Morin E."/>
            <person name="Otillar R."/>
            <person name="Lindquist E.A."/>
            <person name="Sun H."/>
            <person name="LaButti K.M."/>
            <person name="Schmutz J."/>
            <person name="Jabbour D."/>
            <person name="Luo H."/>
            <person name="Baker S.E."/>
            <person name="Pisabarro A.G."/>
            <person name="Walton J.D."/>
            <person name="Blanchette R.A."/>
            <person name="Henrissat B."/>
            <person name="Martin F."/>
            <person name="Cullen D."/>
            <person name="Hibbett D.S."/>
            <person name="Grigoriev I.V."/>
        </authorList>
    </citation>
    <scope>NUCLEOTIDE SEQUENCE [LARGE SCALE GENOMIC DNA]</scope>
    <source>
        <strain evidence="2">FD-172 SS1</strain>
    </source>
</reference>
<evidence type="ECO:0000313" key="2">
    <source>
        <dbReference type="Proteomes" id="UP000027195"/>
    </source>
</evidence>
<sequence>MTFAPAYDDTTVAWIQAFLTDHKGSIKVDGFVSAPSPTFGLPQGSPLSPILATLYTFAFQHRLQTDFLNQNRKPTPAPAGLGITVIPHLTWLGVTFSNKRSLCPHLDQVLRKANYTFHNILLLTARQKLKAESSIRLYTSIVRPSSTYSCQAW</sequence>
<accession>A0A067MJQ2</accession>
<dbReference type="AlphaFoldDB" id="A0A067MJQ2"/>
<dbReference type="InParanoid" id="A0A067MJQ2"/>
<evidence type="ECO:0000313" key="1">
    <source>
        <dbReference type="EMBL" id="KDQ15774.1"/>
    </source>
</evidence>
<dbReference type="OrthoDB" id="2800997at2759"/>
<keyword evidence="2" id="KW-1185">Reference proteome</keyword>
<organism evidence="1 2">
    <name type="scientific">Botryobasidium botryosum (strain FD-172 SS1)</name>
    <dbReference type="NCBI Taxonomy" id="930990"/>
    <lineage>
        <taxon>Eukaryota</taxon>
        <taxon>Fungi</taxon>
        <taxon>Dikarya</taxon>
        <taxon>Basidiomycota</taxon>
        <taxon>Agaricomycotina</taxon>
        <taxon>Agaricomycetes</taxon>
        <taxon>Cantharellales</taxon>
        <taxon>Botryobasidiaceae</taxon>
        <taxon>Botryobasidium</taxon>
    </lineage>
</organism>
<dbReference type="Proteomes" id="UP000027195">
    <property type="component" value="Unassembled WGS sequence"/>
</dbReference>
<proteinExistence type="predicted"/>
<evidence type="ECO:0008006" key="3">
    <source>
        <dbReference type="Google" id="ProtNLM"/>
    </source>
</evidence>
<name>A0A067MJQ2_BOTB1</name>
<dbReference type="EMBL" id="KL198030">
    <property type="protein sequence ID" value="KDQ15774.1"/>
    <property type="molecule type" value="Genomic_DNA"/>
</dbReference>